<name>A0A3G2KCV2_9CAUD</name>
<evidence type="ECO:0000313" key="5">
    <source>
        <dbReference type="Proteomes" id="UP000268902"/>
    </source>
</evidence>
<evidence type="ECO:0000313" key="4">
    <source>
        <dbReference type="EMBL" id="AYN56793.1"/>
    </source>
</evidence>
<evidence type="ECO:0000256" key="1">
    <source>
        <dbReference type="ARBA" id="ARBA00022950"/>
    </source>
</evidence>
<keyword evidence="2" id="KW-1160">Virus entry into host cell</keyword>
<dbReference type="Gene3D" id="1.20.1270.210">
    <property type="match status" value="1"/>
</dbReference>
<keyword evidence="2" id="KW-1171">Viral genome ejection through host cell envelope</keyword>
<reference evidence="4 5" key="1">
    <citation type="submission" date="2018-09" db="EMBL/GenBank/DDBJ databases">
        <authorList>
            <person name="Fryberger R.B."/>
            <person name="Stoner T.H."/>
            <person name="Garlena R.A."/>
            <person name="Russell D.A."/>
            <person name="Pope W.H."/>
            <person name="Jacobs-Sera D."/>
            <person name="Hatfull G.F."/>
        </authorList>
    </citation>
    <scope>NUCLEOTIDE SEQUENCE [LARGE SCALE GENOMIC DNA]</scope>
</reference>
<dbReference type="InterPro" id="IPR006944">
    <property type="entry name" value="Phage/GTA_portal"/>
</dbReference>
<dbReference type="Gene3D" id="3.30.1120.70">
    <property type="match status" value="1"/>
</dbReference>
<dbReference type="EMBL" id="MH834594">
    <property type="protein sequence ID" value="AYN56793.1"/>
    <property type="molecule type" value="Genomic_DNA"/>
</dbReference>
<dbReference type="GeneID" id="77924910"/>
<keyword evidence="5" id="KW-1185">Reference proteome</keyword>
<evidence type="ECO:0000256" key="2">
    <source>
        <dbReference type="ARBA" id="ARBA00023009"/>
    </source>
</evidence>
<dbReference type="KEGG" id="vg:77924910"/>
<keyword evidence="2" id="KW-1162">Viral penetration into host cytoplasm</keyword>
<gene>
    <name evidence="4" type="primary">4</name>
    <name evidence="4" type="ORF">PBI_ADAIA_4</name>
</gene>
<dbReference type="Gene3D" id="3.40.140.120">
    <property type="match status" value="1"/>
</dbReference>
<organism evidence="4 5">
    <name type="scientific">Arthrobacter phage Adaia</name>
    <dbReference type="NCBI Taxonomy" id="2419945"/>
    <lineage>
        <taxon>Viruses</taxon>
        <taxon>Duplodnaviria</taxon>
        <taxon>Heunggongvirae</taxon>
        <taxon>Uroviricota</taxon>
        <taxon>Caudoviricetes</taxon>
        <taxon>Adaiavirus</taxon>
        <taxon>Adaiavirus adaia</taxon>
    </lineage>
</organism>
<keyword evidence="1" id="KW-1188">Viral release from host cell</keyword>
<dbReference type="RefSeq" id="YP_010649360.1">
    <property type="nucleotide sequence ID" value="NC_070766.1"/>
</dbReference>
<keyword evidence="1" id="KW-0118">Viral capsid assembly</keyword>
<protein>
    <submittedName>
        <fullName evidence="4">Portal protein</fullName>
    </submittedName>
</protein>
<dbReference type="Pfam" id="PF04860">
    <property type="entry name" value="Phage_portal"/>
    <property type="match status" value="1"/>
</dbReference>
<dbReference type="Proteomes" id="UP000268902">
    <property type="component" value="Segment"/>
</dbReference>
<sequence>MDTMGGFLSWLWPQHGNGISSWDRTPDVLTKLTMEDLYGLDVSGIADLSRSEAMAISAVAKIRNRITAKIGGFPLQAMNGIQPYNYSPKWVDNLEPGRARFVSMAWIVDSLIFYGSAYLQITERATGSNAPQYFRFVPVWKAKIDSDGKLVEAFGQPVKAGEWLRIDAHHEGLLKYGQEVLKRAALIENAASRAAENPVPSIELHQTGGHAMDDIAIDKLIARWAAARNGKHGGVAFTNAQIETKTHGQAAEQLLIAGRNLAAIDVARSMGAPAWSIDATVSGSSVTYGNVAARSRELVEDTLQPYMDAITGRLSLDDVLPRGVWLKIDPANLLREDYSQRMNGHKAAFDMGLYDTEDIRKIENGIPLEMSSKRNA</sequence>
<evidence type="ECO:0000256" key="3">
    <source>
        <dbReference type="ARBA" id="ARBA00023219"/>
    </source>
</evidence>
<proteinExistence type="predicted"/>
<accession>A0A3G2KCV2</accession>
<keyword evidence="3" id="KW-0231">Viral genome packaging</keyword>